<dbReference type="Proteomes" id="UP000076738">
    <property type="component" value="Unassembled WGS sequence"/>
</dbReference>
<feature type="compositionally biased region" description="Basic and acidic residues" evidence="1">
    <location>
        <begin position="388"/>
        <end position="400"/>
    </location>
</feature>
<feature type="region of interest" description="Disordered" evidence="1">
    <location>
        <begin position="547"/>
        <end position="568"/>
    </location>
</feature>
<organism evidence="2 3">
    <name type="scientific">Calocera viscosa (strain TUFC12733)</name>
    <dbReference type="NCBI Taxonomy" id="1330018"/>
    <lineage>
        <taxon>Eukaryota</taxon>
        <taxon>Fungi</taxon>
        <taxon>Dikarya</taxon>
        <taxon>Basidiomycota</taxon>
        <taxon>Agaricomycotina</taxon>
        <taxon>Dacrymycetes</taxon>
        <taxon>Dacrymycetales</taxon>
        <taxon>Dacrymycetaceae</taxon>
        <taxon>Calocera</taxon>
    </lineage>
</organism>
<keyword evidence="3" id="KW-1185">Reference proteome</keyword>
<feature type="compositionally biased region" description="Acidic residues" evidence="1">
    <location>
        <begin position="761"/>
        <end position="770"/>
    </location>
</feature>
<feature type="compositionally biased region" description="Polar residues" evidence="1">
    <location>
        <begin position="435"/>
        <end position="471"/>
    </location>
</feature>
<dbReference type="AlphaFoldDB" id="A0A167I2B0"/>
<feature type="region of interest" description="Disordered" evidence="1">
    <location>
        <begin position="809"/>
        <end position="852"/>
    </location>
</feature>
<feature type="compositionally biased region" description="Basic and acidic residues" evidence="1">
    <location>
        <begin position="625"/>
        <end position="649"/>
    </location>
</feature>
<feature type="region of interest" description="Disordered" evidence="1">
    <location>
        <begin position="614"/>
        <end position="687"/>
    </location>
</feature>
<sequence length="852" mass="95418">MNDEGVMKLRYRAEGCTTSVVLSWDRRARFAFGLLFKRLLGLCGEVPSIDLAKTEHIKYQKTVRELWTIAEKARQALNIGDYPGELQVNLLEHTLHARNVILVHDVDYGDTILHDDCLPVYISRYVQGKAYWLWMQALPSARPELENSSWWSWTVDQRAPYVRDHVDAMFGDNLVNVILPDVTWQLHPNAAAVDVYVAVTLDPWCRICGVTMNATMKHNLSILLKQLNKLLPSDEHVQAGKNSAMDGLSAERLAHCPFLNHLEPLGVNHFDKDMWMTKLHNTANAWYSEEWEGVGAVCLLLALMYASFDEEAVDTAGHAFNELAMGYINSAMNLIDGGNEQLSDLLPDITNIPTYIRQEHISSFAYSEAQHLDATRKYIKATRSRMRHSSDKKSDCREVSEIQDEGAKSISTDDAARKTVRFAAGTTRKDGPSKKAQSTAVLDTEPRSVTANLTHEPQPSSRPTVQTDVTESITVDEDVTKILSKFGESLSLASSPLPLAASERSQNETEVLHEVLESVPPAVQETTDGQPAIDPVADCNLRNGGVPPAYGEDQLKETNTSDEYPPSQDAVRTETSMEARQEDTGWNYLNNPWGPPEPPTQDMVQAEGVTLPPLDRSHNTASIHKSSEVGLSERDQDYPTRGIDDRELSTPDAVQGGVNSFHALDRSSGSATSCPMPTSTTIGPEANLPKTHHEITRFQSEGSTDTSEWRHGAFRCQNCQQRMISYVEETRKILADEYKRFQVPSPVYGEQEERQGKGEPLDEFSEEYEDNANRDADELYFLPGERPQSKSMDVNTLWDEKLALLGLEKETKASKSARDSKRRAENREKAKKGIPRDQAKDKFCNKRMKAVP</sequence>
<feature type="region of interest" description="Disordered" evidence="1">
    <location>
        <begin position="382"/>
        <end position="471"/>
    </location>
</feature>
<dbReference type="EMBL" id="KV417313">
    <property type="protein sequence ID" value="KZO92232.1"/>
    <property type="molecule type" value="Genomic_DNA"/>
</dbReference>
<feature type="compositionally biased region" description="Basic and acidic residues" evidence="1">
    <location>
        <begin position="834"/>
        <end position="844"/>
    </location>
</feature>
<protein>
    <submittedName>
        <fullName evidence="2">Uncharacterized protein</fullName>
    </submittedName>
</protein>
<feature type="compositionally biased region" description="Basic and acidic residues" evidence="1">
    <location>
        <begin position="809"/>
        <end position="828"/>
    </location>
</feature>
<proteinExistence type="predicted"/>
<evidence type="ECO:0000313" key="2">
    <source>
        <dbReference type="EMBL" id="KZO92232.1"/>
    </source>
</evidence>
<evidence type="ECO:0000313" key="3">
    <source>
        <dbReference type="Proteomes" id="UP000076738"/>
    </source>
</evidence>
<gene>
    <name evidence="2" type="ORF">CALVIDRAFT_530346</name>
</gene>
<feature type="region of interest" description="Disordered" evidence="1">
    <location>
        <begin position="745"/>
        <end position="778"/>
    </location>
</feature>
<evidence type="ECO:0000256" key="1">
    <source>
        <dbReference type="SAM" id="MobiDB-lite"/>
    </source>
</evidence>
<feature type="compositionally biased region" description="Polar residues" evidence="1">
    <location>
        <begin position="667"/>
        <end position="682"/>
    </location>
</feature>
<feature type="compositionally biased region" description="Basic and acidic residues" evidence="1">
    <location>
        <begin position="751"/>
        <end position="760"/>
    </location>
</feature>
<accession>A0A167I2B0</accession>
<reference evidence="2 3" key="1">
    <citation type="journal article" date="2016" name="Mol. Biol. Evol.">
        <title>Comparative Genomics of Early-Diverging Mushroom-Forming Fungi Provides Insights into the Origins of Lignocellulose Decay Capabilities.</title>
        <authorList>
            <person name="Nagy L.G."/>
            <person name="Riley R."/>
            <person name="Tritt A."/>
            <person name="Adam C."/>
            <person name="Daum C."/>
            <person name="Floudas D."/>
            <person name="Sun H."/>
            <person name="Yadav J.S."/>
            <person name="Pangilinan J."/>
            <person name="Larsson K.H."/>
            <person name="Matsuura K."/>
            <person name="Barry K."/>
            <person name="Labutti K."/>
            <person name="Kuo R."/>
            <person name="Ohm R.A."/>
            <person name="Bhattacharya S.S."/>
            <person name="Shirouzu T."/>
            <person name="Yoshinaga Y."/>
            <person name="Martin F.M."/>
            <person name="Grigoriev I.V."/>
            <person name="Hibbett D.S."/>
        </authorList>
    </citation>
    <scope>NUCLEOTIDE SEQUENCE [LARGE SCALE GENOMIC DNA]</scope>
    <source>
        <strain evidence="2 3">TUFC12733</strain>
    </source>
</reference>
<name>A0A167I2B0_CALVF</name>